<sequence length="87" mass="8938">MSRPPGLQLHGERVLHSADTSLAPFLNRACPPHCWVVPAGEGGGSDAWLMGGGAVDNSPPGTKVVRRRAGGAAEVTVKAASGVRNRN</sequence>
<evidence type="ECO:0000313" key="1">
    <source>
        <dbReference type="EMBL" id="MED6266547.1"/>
    </source>
</evidence>
<organism evidence="1 2">
    <name type="scientific">Characodon lateralis</name>
    <dbReference type="NCBI Taxonomy" id="208331"/>
    <lineage>
        <taxon>Eukaryota</taxon>
        <taxon>Metazoa</taxon>
        <taxon>Chordata</taxon>
        <taxon>Craniata</taxon>
        <taxon>Vertebrata</taxon>
        <taxon>Euteleostomi</taxon>
        <taxon>Actinopterygii</taxon>
        <taxon>Neopterygii</taxon>
        <taxon>Teleostei</taxon>
        <taxon>Neoteleostei</taxon>
        <taxon>Acanthomorphata</taxon>
        <taxon>Ovalentaria</taxon>
        <taxon>Atherinomorphae</taxon>
        <taxon>Cyprinodontiformes</taxon>
        <taxon>Goodeidae</taxon>
        <taxon>Characodon</taxon>
    </lineage>
</organism>
<keyword evidence="2" id="KW-1185">Reference proteome</keyword>
<protein>
    <submittedName>
        <fullName evidence="1">Uncharacterized protein</fullName>
    </submittedName>
</protein>
<gene>
    <name evidence="1" type="ORF">CHARACLAT_003173</name>
</gene>
<evidence type="ECO:0000313" key="2">
    <source>
        <dbReference type="Proteomes" id="UP001352852"/>
    </source>
</evidence>
<accession>A0ABU7CUE0</accession>
<comment type="caution">
    <text evidence="1">The sequence shown here is derived from an EMBL/GenBank/DDBJ whole genome shotgun (WGS) entry which is preliminary data.</text>
</comment>
<reference evidence="1 2" key="1">
    <citation type="submission" date="2021-06" db="EMBL/GenBank/DDBJ databases">
        <authorList>
            <person name="Palmer J.M."/>
        </authorList>
    </citation>
    <scope>NUCLEOTIDE SEQUENCE [LARGE SCALE GENOMIC DNA]</scope>
    <source>
        <strain evidence="1 2">CL_MEX2019</strain>
        <tissue evidence="1">Muscle</tissue>
    </source>
</reference>
<dbReference type="Proteomes" id="UP001352852">
    <property type="component" value="Unassembled WGS sequence"/>
</dbReference>
<name>A0ABU7CUE0_9TELE</name>
<dbReference type="EMBL" id="JAHUTJ010008333">
    <property type="protein sequence ID" value="MED6266547.1"/>
    <property type="molecule type" value="Genomic_DNA"/>
</dbReference>
<proteinExistence type="predicted"/>